<feature type="transmembrane region" description="Helical" evidence="2">
    <location>
        <begin position="100"/>
        <end position="118"/>
    </location>
</feature>
<feature type="transmembrane region" description="Helical" evidence="2">
    <location>
        <begin position="57"/>
        <end position="79"/>
    </location>
</feature>
<feature type="transmembrane region" description="Helical" evidence="2">
    <location>
        <begin position="351"/>
        <end position="375"/>
    </location>
</feature>
<feature type="transmembrane region" description="Helical" evidence="2">
    <location>
        <begin position="270"/>
        <end position="289"/>
    </location>
</feature>
<dbReference type="InterPro" id="IPR002656">
    <property type="entry name" value="Acyl_transf_3_dom"/>
</dbReference>
<sequence>MNAPRAAPASPTALDHLPSLDGLRGLAIALVLLHNLDVLDLAPQHGRAAALLKETFYLGWIGVQLFFVLSGFLITRGLLETRGRPGWLRDFLVKRVLRIFPLYWLALLLFTVLLPALGMRLPHESAFGTAWLWLYLSNWVTPFDPQGGPLPHFWSLAVEEQFYLVWPLLLWRLGLREIWLLSLALVAASPLLRLLMLGLGLPAEALYEFTISRMDALAAGAALAAWDRGRALGGATRWRAAHLLRLGVLLLGLTALFSEGFHRLGDTAQIGGYTLLTLSCVAFVGWAMLCDRARARSALMGWPSRVLRSGVLASLGRYSYAIYVFHKPVHDLIGLPLLRRWSGDDATADPAIALAYLAVTALACWAIGWLSWRVFERPVLSLRSRWLAPLEPASEPARQPAPARPVLRPVDHATSAVPRGRVDAAARRRFRAPARRRWPAWLTAPLPPARTARSR</sequence>
<feature type="transmembrane region" description="Helical" evidence="2">
    <location>
        <begin position="238"/>
        <end position="258"/>
    </location>
</feature>
<proteinExistence type="predicted"/>
<evidence type="ECO:0000313" key="5">
    <source>
        <dbReference type="Proteomes" id="UP001516061"/>
    </source>
</evidence>
<dbReference type="EMBL" id="JABSNM010000009">
    <property type="protein sequence ID" value="NRT56576.1"/>
    <property type="molecule type" value="Genomic_DNA"/>
</dbReference>
<evidence type="ECO:0000256" key="2">
    <source>
        <dbReference type="SAM" id="Phobius"/>
    </source>
</evidence>
<protein>
    <submittedName>
        <fullName evidence="4">Peptidoglycan/LPS O-acetylase OafA/YrhL</fullName>
    </submittedName>
</protein>
<organism evidence="4 5">
    <name type="scientific">Sphaerotilus uruguayifluvii</name>
    <dbReference type="NCBI Taxonomy" id="2735897"/>
    <lineage>
        <taxon>Bacteria</taxon>
        <taxon>Pseudomonadati</taxon>
        <taxon>Pseudomonadota</taxon>
        <taxon>Betaproteobacteria</taxon>
        <taxon>Burkholderiales</taxon>
        <taxon>Sphaerotilaceae</taxon>
        <taxon>Sphaerotilus</taxon>
    </lineage>
</organism>
<feature type="transmembrane region" description="Helical" evidence="2">
    <location>
        <begin position="178"/>
        <end position="199"/>
    </location>
</feature>
<keyword evidence="5" id="KW-1185">Reference proteome</keyword>
<keyword evidence="2" id="KW-0472">Membrane</keyword>
<accession>A0ABX2G2P5</accession>
<feature type="domain" description="Acyltransferase 3" evidence="3">
    <location>
        <begin position="18"/>
        <end position="369"/>
    </location>
</feature>
<keyword evidence="2" id="KW-1133">Transmembrane helix</keyword>
<comment type="caution">
    <text evidence="4">The sequence shown here is derived from an EMBL/GenBank/DDBJ whole genome shotgun (WGS) entry which is preliminary data.</text>
</comment>
<dbReference type="RefSeq" id="WP_173805592.1">
    <property type="nucleotide sequence ID" value="NZ_JABSNM010000009.1"/>
</dbReference>
<evidence type="ECO:0000256" key="1">
    <source>
        <dbReference type="SAM" id="MobiDB-lite"/>
    </source>
</evidence>
<dbReference type="Pfam" id="PF01757">
    <property type="entry name" value="Acyl_transf_3"/>
    <property type="match status" value="1"/>
</dbReference>
<keyword evidence="2" id="KW-0812">Transmembrane</keyword>
<dbReference type="Proteomes" id="UP001516061">
    <property type="component" value="Unassembled WGS sequence"/>
</dbReference>
<feature type="region of interest" description="Disordered" evidence="1">
    <location>
        <begin position="394"/>
        <end position="422"/>
    </location>
</feature>
<name>A0ABX2G2P5_9BURK</name>
<dbReference type="PANTHER" id="PTHR23028:SF53">
    <property type="entry name" value="ACYL_TRANSF_3 DOMAIN-CONTAINING PROTEIN"/>
    <property type="match status" value="1"/>
</dbReference>
<evidence type="ECO:0000259" key="3">
    <source>
        <dbReference type="Pfam" id="PF01757"/>
    </source>
</evidence>
<evidence type="ECO:0000313" key="4">
    <source>
        <dbReference type="EMBL" id="NRT56576.1"/>
    </source>
</evidence>
<dbReference type="PANTHER" id="PTHR23028">
    <property type="entry name" value="ACETYLTRANSFERASE"/>
    <property type="match status" value="1"/>
</dbReference>
<gene>
    <name evidence="4" type="ORF">HNQ01_002319</name>
</gene>
<reference evidence="4 5" key="1">
    <citation type="submission" date="2020-05" db="EMBL/GenBank/DDBJ databases">
        <title>Genomic Encyclopedia of Type Strains, Phase IV (KMG-V): Genome sequencing to study the core and pangenomes of soil and plant-associated prokaryotes.</title>
        <authorList>
            <person name="Whitman W."/>
        </authorList>
    </citation>
    <scope>NUCLEOTIDE SEQUENCE [LARGE SCALE GENOMIC DNA]</scope>
    <source>
        <strain evidence="4 5">C29</strain>
    </source>
</reference>
<dbReference type="InterPro" id="IPR050879">
    <property type="entry name" value="Acyltransferase_3"/>
</dbReference>